<dbReference type="PROSITE" id="PS51354">
    <property type="entry name" value="GLUTAREDOXIN_2"/>
    <property type="match status" value="1"/>
</dbReference>
<organism evidence="2 3">
    <name type="scientific">Undibacterium umbellatum</name>
    <dbReference type="NCBI Taxonomy" id="2762300"/>
    <lineage>
        <taxon>Bacteria</taxon>
        <taxon>Pseudomonadati</taxon>
        <taxon>Pseudomonadota</taxon>
        <taxon>Betaproteobacteria</taxon>
        <taxon>Burkholderiales</taxon>
        <taxon>Oxalobacteraceae</taxon>
        <taxon>Undibacterium</taxon>
    </lineage>
</organism>
<keyword evidence="3" id="KW-1185">Reference proteome</keyword>
<dbReference type="InterPro" id="IPR002109">
    <property type="entry name" value="Glutaredoxin"/>
</dbReference>
<gene>
    <name evidence="2" type="ORF">H8L47_13485</name>
</gene>
<evidence type="ECO:0000259" key="1">
    <source>
        <dbReference type="Pfam" id="PF00462"/>
    </source>
</evidence>
<comment type="caution">
    <text evidence="2">The sequence shown here is derived from an EMBL/GenBank/DDBJ whole genome shotgun (WGS) entry which is preliminary data.</text>
</comment>
<feature type="domain" description="Glutaredoxin" evidence="1">
    <location>
        <begin position="53"/>
        <end position="109"/>
    </location>
</feature>
<dbReference type="RefSeq" id="WP_186954128.1">
    <property type="nucleotide sequence ID" value="NZ_JACOFX010000006.1"/>
</dbReference>
<accession>A0ABR6Z9Y8</accession>
<dbReference type="Proteomes" id="UP000646911">
    <property type="component" value="Unassembled WGS sequence"/>
</dbReference>
<evidence type="ECO:0000313" key="3">
    <source>
        <dbReference type="Proteomes" id="UP000646911"/>
    </source>
</evidence>
<reference evidence="2 3" key="1">
    <citation type="submission" date="2020-08" db="EMBL/GenBank/DDBJ databases">
        <title>Novel species isolated from subtropical streams in China.</title>
        <authorList>
            <person name="Lu H."/>
        </authorList>
    </citation>
    <scope>NUCLEOTIDE SEQUENCE [LARGE SCALE GENOMIC DNA]</scope>
    <source>
        <strain evidence="2 3">NL8W</strain>
    </source>
</reference>
<proteinExistence type="predicted"/>
<dbReference type="InterPro" id="IPR036249">
    <property type="entry name" value="Thioredoxin-like_sf"/>
</dbReference>
<dbReference type="Pfam" id="PF00462">
    <property type="entry name" value="Glutaredoxin"/>
    <property type="match status" value="1"/>
</dbReference>
<dbReference type="PANTHER" id="PTHR34386:SF1">
    <property type="entry name" value="GLUTAREDOXIN-LIKE PROTEIN NRDH"/>
    <property type="match status" value="1"/>
</dbReference>
<protein>
    <submittedName>
        <fullName evidence="2">Glutaredoxin family protein</fullName>
    </submittedName>
</protein>
<dbReference type="PANTHER" id="PTHR34386">
    <property type="entry name" value="GLUTAREDOXIN"/>
    <property type="match status" value="1"/>
</dbReference>
<dbReference type="EMBL" id="JACOFX010000006">
    <property type="protein sequence ID" value="MBC3908571.1"/>
    <property type="molecule type" value="Genomic_DNA"/>
</dbReference>
<dbReference type="PROSITE" id="PS00195">
    <property type="entry name" value="GLUTAREDOXIN_1"/>
    <property type="match status" value="1"/>
</dbReference>
<dbReference type="InterPro" id="IPR051548">
    <property type="entry name" value="Grx-like_ET"/>
</dbReference>
<dbReference type="SUPFAM" id="SSF52833">
    <property type="entry name" value="Thioredoxin-like"/>
    <property type="match status" value="1"/>
</dbReference>
<dbReference type="CDD" id="cd02976">
    <property type="entry name" value="NrdH"/>
    <property type="match status" value="1"/>
</dbReference>
<name>A0ABR6Z9Y8_9BURK</name>
<sequence>MLKQKLKSFAAYALILVAGLGVGLAAANVPRWLTPAYVEGDYSAYFPDAKTQVVVYATATCPFCAKAQEHLKARNIAFVKMDINDSPKAKQDFIQLKGDIVPLILVGNRQIRGFKPEVLDTALDKLH</sequence>
<dbReference type="Gene3D" id="3.40.30.10">
    <property type="entry name" value="Glutaredoxin"/>
    <property type="match status" value="1"/>
</dbReference>
<dbReference type="InterPro" id="IPR011767">
    <property type="entry name" value="GLR_AS"/>
</dbReference>
<evidence type="ECO:0000313" key="2">
    <source>
        <dbReference type="EMBL" id="MBC3908571.1"/>
    </source>
</evidence>